<comment type="subunit">
    <text evidence="2">Binds calmodulin. Interacts with NDUFAF3.</text>
</comment>
<sequence>MMGARLTRVFKSFNLESRAHREIGKAKPTPAPRYPVAAATQDYPDQFQEEIKKKDEHLHALLKEVYVDSRDPPMIVKNSGGSLPSKTEEHRLAKTGQLAHLDVKTIPKGKISVIEALTLLSNHHHSPNEWTAETIATEYSLELKDVTALLTYFIPFSVKIFPPQDKKAIQPR</sequence>
<proteinExistence type="inferred from homology"/>
<evidence type="ECO:0000313" key="5">
    <source>
        <dbReference type="RefSeq" id="XP_015276242.1"/>
    </source>
</evidence>
<dbReference type="GeneID" id="107118427"/>
<gene>
    <name evidence="5" type="primary">NDUFAF4</name>
</gene>
<organism evidence="4 5">
    <name type="scientific">Gekko japonicus</name>
    <name type="common">Schlegel's Japanese gecko</name>
    <dbReference type="NCBI Taxonomy" id="146911"/>
    <lineage>
        <taxon>Eukaryota</taxon>
        <taxon>Metazoa</taxon>
        <taxon>Chordata</taxon>
        <taxon>Craniata</taxon>
        <taxon>Vertebrata</taxon>
        <taxon>Euteleostomi</taxon>
        <taxon>Lepidosauria</taxon>
        <taxon>Squamata</taxon>
        <taxon>Bifurcata</taxon>
        <taxon>Gekkota</taxon>
        <taxon>Gekkonidae</taxon>
        <taxon>Gekkoninae</taxon>
        <taxon>Gekko</taxon>
    </lineage>
</organism>
<protein>
    <recommendedName>
        <fullName evidence="3">NADH dehydrogenase [ubiquinone] 1 alpha subcomplex assembly factor 4</fullName>
    </recommendedName>
</protein>
<dbReference type="Proteomes" id="UP000694871">
    <property type="component" value="Unplaced"/>
</dbReference>
<reference evidence="5" key="1">
    <citation type="submission" date="2025-08" db="UniProtKB">
        <authorList>
            <consortium name="RefSeq"/>
        </authorList>
    </citation>
    <scope>IDENTIFICATION</scope>
</reference>
<comment type="similarity">
    <text evidence="1">Belongs to the NDUFAF4 family.</text>
</comment>
<evidence type="ECO:0000256" key="3">
    <source>
        <dbReference type="ARBA" id="ARBA00021777"/>
    </source>
</evidence>
<dbReference type="PANTHER" id="PTHR13338:SF4">
    <property type="entry name" value="NADH DEHYDROGENASE [UBIQUINONE] 1 ALPHA SUBCOMPLEX ASSEMBLY FACTOR 4"/>
    <property type="match status" value="1"/>
</dbReference>
<dbReference type="InterPro" id="IPR009622">
    <property type="entry name" value="NDUFAF4"/>
</dbReference>
<dbReference type="PANTHER" id="PTHR13338">
    <property type="entry name" value="UPF0240 PROTEIN"/>
    <property type="match status" value="1"/>
</dbReference>
<name>A0ABM1KRA5_GEKJA</name>
<dbReference type="Pfam" id="PF06784">
    <property type="entry name" value="UPF0240"/>
    <property type="match status" value="1"/>
</dbReference>
<evidence type="ECO:0000256" key="1">
    <source>
        <dbReference type="ARBA" id="ARBA00010698"/>
    </source>
</evidence>
<dbReference type="RefSeq" id="XP_015276242.1">
    <property type="nucleotide sequence ID" value="XM_015420756.1"/>
</dbReference>
<accession>A0ABM1KRA5</accession>
<evidence type="ECO:0000256" key="2">
    <source>
        <dbReference type="ARBA" id="ARBA00011265"/>
    </source>
</evidence>
<keyword evidence="4" id="KW-1185">Reference proteome</keyword>
<evidence type="ECO:0000313" key="4">
    <source>
        <dbReference type="Proteomes" id="UP000694871"/>
    </source>
</evidence>